<dbReference type="SMART" id="SM01111">
    <property type="entry name" value="CVNH"/>
    <property type="match status" value="1"/>
</dbReference>
<evidence type="ECO:0000313" key="2">
    <source>
        <dbReference type="EMBL" id="KAK2593565.1"/>
    </source>
</evidence>
<protein>
    <recommendedName>
        <fullName evidence="1">Cyanovirin-N domain-containing protein</fullName>
    </recommendedName>
</protein>
<gene>
    <name evidence="2" type="ORF">QQS21_008740</name>
</gene>
<dbReference type="PANTHER" id="PTHR42076:SF1">
    <property type="entry name" value="CYANOVIRIN-N DOMAIN-CONTAINING PROTEIN"/>
    <property type="match status" value="1"/>
</dbReference>
<dbReference type="PANTHER" id="PTHR42076">
    <property type="entry name" value="CYANOVIRIN-N HOMOLOG"/>
    <property type="match status" value="1"/>
</dbReference>
<name>A0AAJ0FYF3_9HYPO</name>
<dbReference type="EMBL" id="JASWJB010000206">
    <property type="protein sequence ID" value="KAK2593565.1"/>
    <property type="molecule type" value="Genomic_DNA"/>
</dbReference>
<dbReference type="Pfam" id="PF08881">
    <property type="entry name" value="CVNH"/>
    <property type="match status" value="1"/>
</dbReference>
<dbReference type="AlphaFoldDB" id="A0AAJ0FYF3"/>
<dbReference type="InterPro" id="IPR011058">
    <property type="entry name" value="Cyanovirin-N"/>
</dbReference>
<comment type="caution">
    <text evidence="2">The sequence shown here is derived from an EMBL/GenBank/DDBJ whole genome shotgun (WGS) entry which is preliminary data.</text>
</comment>
<evidence type="ECO:0000259" key="1">
    <source>
        <dbReference type="SMART" id="SM01111"/>
    </source>
</evidence>
<organism evidence="2 3">
    <name type="scientific">Conoideocrella luteorostrata</name>
    <dbReference type="NCBI Taxonomy" id="1105319"/>
    <lineage>
        <taxon>Eukaryota</taxon>
        <taxon>Fungi</taxon>
        <taxon>Dikarya</taxon>
        <taxon>Ascomycota</taxon>
        <taxon>Pezizomycotina</taxon>
        <taxon>Sordariomycetes</taxon>
        <taxon>Hypocreomycetidae</taxon>
        <taxon>Hypocreales</taxon>
        <taxon>Clavicipitaceae</taxon>
        <taxon>Conoideocrella</taxon>
    </lineage>
</organism>
<dbReference type="SUPFAM" id="SSF51322">
    <property type="entry name" value="Cyanovirin-N"/>
    <property type="match status" value="1"/>
</dbReference>
<dbReference type="Gene3D" id="2.30.60.10">
    <property type="entry name" value="Cyanovirin-N"/>
    <property type="match status" value="1"/>
</dbReference>
<dbReference type="InterPro" id="IPR036673">
    <property type="entry name" value="Cyanovirin-N_sf"/>
</dbReference>
<reference evidence="2" key="1">
    <citation type="submission" date="2023-06" db="EMBL/GenBank/DDBJ databases">
        <title>Conoideocrella luteorostrata (Hypocreales: Clavicipitaceae), a potential biocontrol fungus for elongate hemlock scale in United States Christmas tree production areas.</title>
        <authorList>
            <person name="Barrett H."/>
            <person name="Lovett B."/>
            <person name="Macias A.M."/>
            <person name="Stajich J.E."/>
            <person name="Kasson M.T."/>
        </authorList>
    </citation>
    <scope>NUCLEOTIDE SEQUENCE</scope>
    <source>
        <strain evidence="2">ARSEF 14590</strain>
    </source>
</reference>
<sequence>MSFANSSQNFWLDDDFNLHATCYDNEGNSHDSQINLNEFIGNSDGWFVWGGENFSDTAQEIELEGSTLSAYLKPVDGSDRERQGIDLNEKIGNENGQLVFIED</sequence>
<evidence type="ECO:0000313" key="3">
    <source>
        <dbReference type="Proteomes" id="UP001251528"/>
    </source>
</evidence>
<proteinExistence type="predicted"/>
<keyword evidence="3" id="KW-1185">Reference proteome</keyword>
<dbReference type="Proteomes" id="UP001251528">
    <property type="component" value="Unassembled WGS sequence"/>
</dbReference>
<feature type="domain" description="Cyanovirin-N" evidence="1">
    <location>
        <begin position="2"/>
        <end position="100"/>
    </location>
</feature>
<accession>A0AAJ0FYF3</accession>